<comment type="caution">
    <text evidence="3">The sequence shown here is derived from an EMBL/GenBank/DDBJ whole genome shotgun (WGS) entry which is preliminary data.</text>
</comment>
<sequence length="94" mass="10679">MHQMLIGRSRPVVGNISQRLQSADQQLNASDPTQRRRHIMRSDTYRKDSSEPGHIPVSSLRVHGAAWAVAGASMYATLHGVYMMLKSFRQIRYI</sequence>
<dbReference type="EMBL" id="BCWF01000009">
    <property type="protein sequence ID" value="GAT21008.1"/>
    <property type="molecule type" value="Genomic_DNA"/>
</dbReference>
<feature type="transmembrane region" description="Helical" evidence="2">
    <location>
        <begin position="65"/>
        <end position="85"/>
    </location>
</feature>
<reference evidence="3 4" key="1">
    <citation type="journal article" date="2016" name="DNA Res.">
        <title>Genome sequence of Aspergillus luchuensis NBRC 4314.</title>
        <authorList>
            <person name="Yamada O."/>
            <person name="Machida M."/>
            <person name="Hosoyama A."/>
            <person name="Goto M."/>
            <person name="Takahashi T."/>
            <person name="Futagami T."/>
            <person name="Yamagata Y."/>
            <person name="Takeuchi M."/>
            <person name="Kobayashi T."/>
            <person name="Koike H."/>
            <person name="Abe K."/>
            <person name="Asai K."/>
            <person name="Arita M."/>
            <person name="Fujita N."/>
            <person name="Fukuda K."/>
            <person name="Higa K."/>
            <person name="Horikawa H."/>
            <person name="Ishikawa T."/>
            <person name="Jinno K."/>
            <person name="Kato Y."/>
            <person name="Kirimura K."/>
            <person name="Mizutani O."/>
            <person name="Nakasone K."/>
            <person name="Sano M."/>
            <person name="Shiraishi Y."/>
            <person name="Tsukahara M."/>
            <person name="Gomi K."/>
        </authorList>
    </citation>
    <scope>NUCLEOTIDE SEQUENCE [LARGE SCALE GENOMIC DNA]</scope>
    <source>
        <strain evidence="3 4">RIB 2604</strain>
    </source>
</reference>
<feature type="compositionally biased region" description="Polar residues" evidence="1">
    <location>
        <begin position="19"/>
        <end position="32"/>
    </location>
</feature>
<evidence type="ECO:0000256" key="1">
    <source>
        <dbReference type="SAM" id="MobiDB-lite"/>
    </source>
</evidence>
<dbReference type="AlphaFoldDB" id="A0A146F4H3"/>
<gene>
    <name evidence="3" type="ORF">RIB2604_00900280</name>
</gene>
<feature type="region of interest" description="Disordered" evidence="1">
    <location>
        <begin position="19"/>
        <end position="54"/>
    </location>
</feature>
<dbReference type="VEuPathDB" id="FungiDB:ASPFODRAFT_51740"/>
<reference evidence="4" key="2">
    <citation type="submission" date="2016-02" db="EMBL/GenBank/DDBJ databases">
        <title>Genome sequencing of Aspergillus luchuensis NBRC 4314.</title>
        <authorList>
            <person name="Yamada O."/>
        </authorList>
    </citation>
    <scope>NUCLEOTIDE SEQUENCE [LARGE SCALE GENOMIC DNA]</scope>
    <source>
        <strain evidence="4">RIB 2604</strain>
    </source>
</reference>
<evidence type="ECO:0000313" key="4">
    <source>
        <dbReference type="Proteomes" id="UP000075230"/>
    </source>
</evidence>
<keyword evidence="2" id="KW-0812">Transmembrane</keyword>
<evidence type="ECO:0000313" key="3">
    <source>
        <dbReference type="EMBL" id="GAT21008.1"/>
    </source>
</evidence>
<feature type="compositionally biased region" description="Basic and acidic residues" evidence="1">
    <location>
        <begin position="40"/>
        <end position="51"/>
    </location>
</feature>
<evidence type="ECO:0000256" key="2">
    <source>
        <dbReference type="SAM" id="Phobius"/>
    </source>
</evidence>
<proteinExistence type="predicted"/>
<accession>A0A146F4H3</accession>
<organism evidence="3 4">
    <name type="scientific">Aspergillus kawachii</name>
    <name type="common">White koji mold</name>
    <name type="synonym">Aspergillus awamori var. kawachi</name>
    <dbReference type="NCBI Taxonomy" id="1069201"/>
    <lineage>
        <taxon>Eukaryota</taxon>
        <taxon>Fungi</taxon>
        <taxon>Dikarya</taxon>
        <taxon>Ascomycota</taxon>
        <taxon>Pezizomycotina</taxon>
        <taxon>Eurotiomycetes</taxon>
        <taxon>Eurotiomycetidae</taxon>
        <taxon>Eurotiales</taxon>
        <taxon>Aspergillaceae</taxon>
        <taxon>Aspergillus</taxon>
        <taxon>Aspergillus subgen. Circumdati</taxon>
    </lineage>
</organism>
<keyword evidence="2" id="KW-1133">Transmembrane helix</keyword>
<dbReference type="Proteomes" id="UP000075230">
    <property type="component" value="Unassembled WGS sequence"/>
</dbReference>
<name>A0A146F4H3_ASPKA</name>
<keyword evidence="2" id="KW-0472">Membrane</keyword>
<protein>
    <submittedName>
        <fullName evidence="3">Similar to An10g00260</fullName>
    </submittedName>
</protein>